<proteinExistence type="predicted"/>
<dbReference type="EMBL" id="KB101798">
    <property type="protein sequence ID" value="ELK36131.1"/>
    <property type="molecule type" value="Genomic_DNA"/>
</dbReference>
<evidence type="ECO:0000313" key="1">
    <source>
        <dbReference type="EMBL" id="ELK36131.1"/>
    </source>
</evidence>
<reference evidence="2" key="1">
    <citation type="journal article" date="2013" name="Science">
        <title>Comparative analysis of bat genomes provides insight into the evolution of flight and immunity.</title>
        <authorList>
            <person name="Zhang G."/>
            <person name="Cowled C."/>
            <person name="Shi Z."/>
            <person name="Huang Z."/>
            <person name="Bishop-Lilly K.A."/>
            <person name="Fang X."/>
            <person name="Wynne J.W."/>
            <person name="Xiong Z."/>
            <person name="Baker M.L."/>
            <person name="Zhao W."/>
            <person name="Tachedjian M."/>
            <person name="Zhu Y."/>
            <person name="Zhou P."/>
            <person name="Jiang X."/>
            <person name="Ng J."/>
            <person name="Yang L."/>
            <person name="Wu L."/>
            <person name="Xiao J."/>
            <person name="Feng Y."/>
            <person name="Chen Y."/>
            <person name="Sun X."/>
            <person name="Zhang Y."/>
            <person name="Marsh G.A."/>
            <person name="Crameri G."/>
            <person name="Broder C.C."/>
            <person name="Frey K.G."/>
            <person name="Wang L.F."/>
            <person name="Wang J."/>
        </authorList>
    </citation>
    <scope>NUCLEOTIDE SEQUENCE [LARGE SCALE GENOMIC DNA]</scope>
</reference>
<protein>
    <submittedName>
        <fullName evidence="1">Uncharacterized protein</fullName>
    </submittedName>
</protein>
<keyword evidence="2" id="KW-1185">Reference proteome</keyword>
<gene>
    <name evidence="1" type="ORF">MDA_GLEAN10010440</name>
</gene>
<sequence length="71" mass="7538">MLLQGPGGLVALLIPELRGLAAPLDTGADHSNLQLGPAISTAVRETPDSHIYMLAHMETKPSSSSWREAVF</sequence>
<dbReference type="Proteomes" id="UP000010556">
    <property type="component" value="Unassembled WGS sequence"/>
</dbReference>
<organism evidence="1 2">
    <name type="scientific">Myotis davidii</name>
    <name type="common">David's myotis</name>
    <dbReference type="NCBI Taxonomy" id="225400"/>
    <lineage>
        <taxon>Eukaryota</taxon>
        <taxon>Metazoa</taxon>
        <taxon>Chordata</taxon>
        <taxon>Craniata</taxon>
        <taxon>Vertebrata</taxon>
        <taxon>Euteleostomi</taxon>
        <taxon>Mammalia</taxon>
        <taxon>Eutheria</taxon>
        <taxon>Laurasiatheria</taxon>
        <taxon>Chiroptera</taxon>
        <taxon>Yangochiroptera</taxon>
        <taxon>Vespertilionidae</taxon>
        <taxon>Myotis</taxon>
    </lineage>
</organism>
<accession>L5MCL8</accession>
<name>L5MCL8_MYODS</name>
<evidence type="ECO:0000313" key="2">
    <source>
        <dbReference type="Proteomes" id="UP000010556"/>
    </source>
</evidence>
<dbReference type="AlphaFoldDB" id="L5MCL8"/>